<dbReference type="STRING" id="1123500.GCA_000420365_01215"/>
<feature type="domain" description="Glycosyltransferase 2-like" evidence="3">
    <location>
        <begin position="35"/>
        <end position="164"/>
    </location>
</feature>
<proteinExistence type="predicted"/>
<sequence>MADVLSQRFWSILVVSINQNLDIFEGIKNMNPKISVVVPTYNVRLYIRECIESILNQNFSEIEIIIVNDGSTDGSIEEIKDLILNDNRIKVINQKNQGLSAARNTGICVSNGDYISFIDSDDKISPNFLGNLYNVAEKENADIVRSSFCDINGNYLKGWVADFKEKPGNGYDILEEFLDMNVSFVVWSSLYKTSWIKKNKLLFTPGILLEDCDFTVRAYLLANRIATSAERLYFYRVRPNSILTSNDAQKLSKSEAVIVSKFINMLTKTNNEYEARLLKKAIFAFMRDWTRVLAKNNVCLANDRDVFDKALKVISSVPVSFKQRLKMYFKVFLIKIKSRRQ</sequence>
<dbReference type="PANTHER" id="PTHR22916:SF51">
    <property type="entry name" value="GLYCOSYLTRANSFERASE EPSH-RELATED"/>
    <property type="match status" value="1"/>
</dbReference>
<protein>
    <recommendedName>
        <fullName evidence="3">Glycosyltransferase 2-like domain-containing protein</fullName>
    </recommendedName>
</protein>
<dbReference type="InterPro" id="IPR001173">
    <property type="entry name" value="Glyco_trans_2-like"/>
</dbReference>
<dbReference type="Proteomes" id="UP000051296">
    <property type="component" value="Unassembled WGS sequence"/>
</dbReference>
<dbReference type="PATRIC" id="fig|1123500.6.peg.1163"/>
<reference evidence="4 5" key="1">
    <citation type="journal article" date="2015" name="Genome Announc.">
        <title>Expanding the biotechnology potential of lactobacilli through comparative genomics of 213 strains and associated genera.</title>
        <authorList>
            <person name="Sun Z."/>
            <person name="Harris H.M."/>
            <person name="McCann A."/>
            <person name="Guo C."/>
            <person name="Argimon S."/>
            <person name="Zhang W."/>
            <person name="Yang X."/>
            <person name="Jeffery I.B."/>
            <person name="Cooney J.C."/>
            <person name="Kagawa T.F."/>
            <person name="Liu W."/>
            <person name="Song Y."/>
            <person name="Salvetti E."/>
            <person name="Wrobel A."/>
            <person name="Rasinkangas P."/>
            <person name="Parkhill J."/>
            <person name="Rea M.C."/>
            <person name="O'Sullivan O."/>
            <person name="Ritari J."/>
            <person name="Douillard F.P."/>
            <person name="Paul Ross R."/>
            <person name="Yang R."/>
            <person name="Briner A.E."/>
            <person name="Felis G.E."/>
            <person name="de Vos W.M."/>
            <person name="Barrangou R."/>
            <person name="Klaenhammer T.R."/>
            <person name="Caufield P.W."/>
            <person name="Cui Y."/>
            <person name="Zhang H."/>
            <person name="O'Toole P.W."/>
        </authorList>
    </citation>
    <scope>NUCLEOTIDE SEQUENCE [LARGE SCALE GENOMIC DNA]</scope>
    <source>
        <strain evidence="4 5">DSM 20190</strain>
    </source>
</reference>
<dbReference type="Gene3D" id="3.90.550.10">
    <property type="entry name" value="Spore Coat Polysaccharide Biosynthesis Protein SpsA, Chain A"/>
    <property type="match status" value="1"/>
</dbReference>
<keyword evidence="2" id="KW-0808">Transferase</keyword>
<dbReference type="Pfam" id="PF00535">
    <property type="entry name" value="Glycos_transf_2"/>
    <property type="match status" value="1"/>
</dbReference>
<dbReference type="RefSeq" id="WP_236695803.1">
    <property type="nucleotide sequence ID" value="NZ_JQAX01000004.1"/>
</dbReference>
<dbReference type="PANTHER" id="PTHR22916">
    <property type="entry name" value="GLYCOSYLTRANSFERASE"/>
    <property type="match status" value="1"/>
</dbReference>
<accession>A0A0R2FSJ4</accession>
<dbReference type="GO" id="GO:0016757">
    <property type="term" value="F:glycosyltransferase activity"/>
    <property type="evidence" value="ECO:0007669"/>
    <property type="project" value="UniProtKB-KW"/>
</dbReference>
<evidence type="ECO:0000256" key="1">
    <source>
        <dbReference type="ARBA" id="ARBA00022676"/>
    </source>
</evidence>
<keyword evidence="5" id="KW-1185">Reference proteome</keyword>
<dbReference type="EMBL" id="JQAX01000004">
    <property type="protein sequence ID" value="KRN31280.1"/>
    <property type="molecule type" value="Genomic_DNA"/>
</dbReference>
<comment type="caution">
    <text evidence="4">The sequence shown here is derived from an EMBL/GenBank/DDBJ whole genome shotgun (WGS) entry which is preliminary data.</text>
</comment>
<dbReference type="InParanoid" id="A0A0R2FSJ4"/>
<evidence type="ECO:0000313" key="5">
    <source>
        <dbReference type="Proteomes" id="UP000051296"/>
    </source>
</evidence>
<evidence type="ECO:0000313" key="4">
    <source>
        <dbReference type="EMBL" id="KRN31280.1"/>
    </source>
</evidence>
<evidence type="ECO:0000259" key="3">
    <source>
        <dbReference type="Pfam" id="PF00535"/>
    </source>
</evidence>
<dbReference type="AlphaFoldDB" id="A0A0R2FSJ4"/>
<gene>
    <name evidence="4" type="ORF">IV68_GL001163</name>
</gene>
<organism evidence="4 5">
    <name type="scientific">Weissella halotolerans DSM 20190</name>
    <dbReference type="NCBI Taxonomy" id="1123500"/>
    <lineage>
        <taxon>Bacteria</taxon>
        <taxon>Bacillati</taxon>
        <taxon>Bacillota</taxon>
        <taxon>Bacilli</taxon>
        <taxon>Lactobacillales</taxon>
        <taxon>Lactobacillaceae</taxon>
        <taxon>Weissella</taxon>
    </lineage>
</organism>
<keyword evidence="1" id="KW-0328">Glycosyltransferase</keyword>
<dbReference type="InterPro" id="IPR029044">
    <property type="entry name" value="Nucleotide-diphossugar_trans"/>
</dbReference>
<dbReference type="SUPFAM" id="SSF53448">
    <property type="entry name" value="Nucleotide-diphospho-sugar transferases"/>
    <property type="match status" value="1"/>
</dbReference>
<evidence type="ECO:0000256" key="2">
    <source>
        <dbReference type="ARBA" id="ARBA00022679"/>
    </source>
</evidence>
<dbReference type="CDD" id="cd00761">
    <property type="entry name" value="Glyco_tranf_GTA_type"/>
    <property type="match status" value="1"/>
</dbReference>
<name>A0A0R2FSJ4_9LACO</name>
<dbReference type="FunCoup" id="A0A0R2FSJ4">
    <property type="interactions" value="70"/>
</dbReference>